<dbReference type="Pfam" id="PF08241">
    <property type="entry name" value="Methyltransf_11"/>
    <property type="match status" value="1"/>
</dbReference>
<keyword evidence="3" id="KW-1185">Reference proteome</keyword>
<dbReference type="PANTHER" id="PTHR45036:SF1">
    <property type="entry name" value="METHYLTRANSFERASE LIKE 7A"/>
    <property type="match status" value="1"/>
</dbReference>
<keyword evidence="2" id="KW-0808">Transferase</keyword>
<dbReference type="InterPro" id="IPR013216">
    <property type="entry name" value="Methyltransf_11"/>
</dbReference>
<name>A0A2S2BPK4_9NOCA</name>
<dbReference type="OrthoDB" id="65624at2"/>
<dbReference type="Proteomes" id="UP000245711">
    <property type="component" value="Chromosome"/>
</dbReference>
<dbReference type="GO" id="GO:0032259">
    <property type="term" value="P:methylation"/>
    <property type="evidence" value="ECO:0007669"/>
    <property type="project" value="UniProtKB-KW"/>
</dbReference>
<protein>
    <submittedName>
        <fullName evidence="2">SAM-dependent methyltransferase</fullName>
    </submittedName>
</protein>
<dbReference type="GO" id="GO:0008757">
    <property type="term" value="F:S-adenosylmethionine-dependent methyltransferase activity"/>
    <property type="evidence" value="ECO:0007669"/>
    <property type="project" value="InterPro"/>
</dbReference>
<dbReference type="PANTHER" id="PTHR45036">
    <property type="entry name" value="METHYLTRANSFERASE LIKE 7B"/>
    <property type="match status" value="1"/>
</dbReference>
<accession>A0A2S2BPK4</accession>
<dbReference type="RefSeq" id="WP_109325931.1">
    <property type="nucleotide sequence ID" value="NZ_CP021354.1"/>
</dbReference>
<sequence>MGFYIDRIVPRLVDISCGLKFTEPTRRRVCAGLHGRVVEIGFGSGLNVPFYPPDLDSVSAVEPADLGWKLAAKRLSVSPVTVDRAGVDGQSLPFLDNSFDSALSTWTMCTIPDIDAALREVRRVLRPGGTLHFVEHGLAPDAGVQKWQHRLEPIQKTVAGGCHLTRDIPALLTDAGFDIRELDVFYEKSTPKVVGAYSLGYAAAPPARL</sequence>
<proteinExistence type="predicted"/>
<feature type="domain" description="Methyltransferase type 11" evidence="1">
    <location>
        <begin position="38"/>
        <end position="132"/>
    </location>
</feature>
<organism evidence="2 3">
    <name type="scientific">Rhodococcus oxybenzonivorans</name>
    <dbReference type="NCBI Taxonomy" id="1990687"/>
    <lineage>
        <taxon>Bacteria</taxon>
        <taxon>Bacillati</taxon>
        <taxon>Actinomycetota</taxon>
        <taxon>Actinomycetes</taxon>
        <taxon>Mycobacteriales</taxon>
        <taxon>Nocardiaceae</taxon>
        <taxon>Rhodococcus</taxon>
    </lineage>
</organism>
<dbReference type="AlphaFoldDB" id="A0A2S2BPK4"/>
<dbReference type="SUPFAM" id="SSF53335">
    <property type="entry name" value="S-adenosyl-L-methionine-dependent methyltransferases"/>
    <property type="match status" value="1"/>
</dbReference>
<keyword evidence="2" id="KW-0489">Methyltransferase</keyword>
<dbReference type="EMBL" id="CP021354">
    <property type="protein sequence ID" value="AWK70503.1"/>
    <property type="molecule type" value="Genomic_DNA"/>
</dbReference>
<evidence type="ECO:0000313" key="2">
    <source>
        <dbReference type="EMBL" id="AWK70503.1"/>
    </source>
</evidence>
<dbReference type="CDD" id="cd02440">
    <property type="entry name" value="AdoMet_MTases"/>
    <property type="match status" value="1"/>
</dbReference>
<evidence type="ECO:0000313" key="3">
    <source>
        <dbReference type="Proteomes" id="UP000245711"/>
    </source>
</evidence>
<dbReference type="InterPro" id="IPR052356">
    <property type="entry name" value="Thiol_S-MT"/>
</dbReference>
<dbReference type="InterPro" id="IPR029063">
    <property type="entry name" value="SAM-dependent_MTases_sf"/>
</dbReference>
<evidence type="ECO:0000259" key="1">
    <source>
        <dbReference type="Pfam" id="PF08241"/>
    </source>
</evidence>
<reference evidence="2 3" key="1">
    <citation type="submission" date="2017-05" db="EMBL/GenBank/DDBJ databases">
        <title>Isolation of Rhodococcus sp. S2-17 biodegrading of BP-3.</title>
        <authorList>
            <person name="Lee Y."/>
            <person name="Kim K.H."/>
            <person name="Chun B.H."/>
            <person name="Jung H.S."/>
            <person name="Jeon C.O."/>
        </authorList>
    </citation>
    <scope>NUCLEOTIDE SEQUENCE [LARGE SCALE GENOMIC DNA]</scope>
    <source>
        <strain evidence="2 3">S2-17</strain>
    </source>
</reference>
<dbReference type="Gene3D" id="3.40.50.150">
    <property type="entry name" value="Vaccinia Virus protein VP39"/>
    <property type="match status" value="1"/>
</dbReference>
<gene>
    <name evidence="2" type="ORF">CBI38_01895</name>
</gene>
<dbReference type="KEGG" id="roz:CBI38_01895"/>